<dbReference type="AlphaFoldDB" id="A0A937A3N2"/>
<protein>
    <submittedName>
        <fullName evidence="1">Uncharacterized protein</fullName>
    </submittedName>
</protein>
<dbReference type="PROSITE" id="PS51257">
    <property type="entry name" value="PROKAR_LIPOPROTEIN"/>
    <property type="match status" value="1"/>
</dbReference>
<evidence type="ECO:0000313" key="2">
    <source>
        <dbReference type="Proteomes" id="UP000651057"/>
    </source>
</evidence>
<organism evidence="1 2">
    <name type="scientific">Aquimarina mytili</name>
    <dbReference type="NCBI Taxonomy" id="874423"/>
    <lineage>
        <taxon>Bacteria</taxon>
        <taxon>Pseudomonadati</taxon>
        <taxon>Bacteroidota</taxon>
        <taxon>Flavobacteriia</taxon>
        <taxon>Flavobacteriales</taxon>
        <taxon>Flavobacteriaceae</taxon>
        <taxon>Aquimarina</taxon>
    </lineage>
</organism>
<dbReference type="EMBL" id="JAERQJ010000003">
    <property type="protein sequence ID" value="MBL0683779.1"/>
    <property type="molecule type" value="Genomic_DNA"/>
</dbReference>
<accession>A0A937A3N2</accession>
<dbReference type="Proteomes" id="UP000651057">
    <property type="component" value="Unassembled WGS sequence"/>
</dbReference>
<name>A0A937A3N2_9FLAO</name>
<comment type="caution">
    <text evidence="1">The sequence shown here is derived from an EMBL/GenBank/DDBJ whole genome shotgun (WGS) entry which is preliminary data.</text>
</comment>
<gene>
    <name evidence="1" type="ORF">JJQ60_09650</name>
</gene>
<dbReference type="RefSeq" id="WP_201919098.1">
    <property type="nucleotide sequence ID" value="NZ_BAABAX010000005.1"/>
</dbReference>
<sequence length="320" mass="33884">MKKTFFLVLLTIGIISCEKDNVEDSVTQENTDLVENSLSKNSNSPIIYTDASGRVEVSVTGKLIQERSNLESLTVYVPEGFVCIGGSTHASVQPGDPGALLTMSAPTVGADEFRGWRAEAKAHLYGNGVWWFEVVAIGIRLKDNDGNYIPEEELKNSLQLFSNTSAVASHPSTSASVPFGFKLISGGAKVNWSGAGNLLTASYPSGNSWVAKGKDHVAPSAASITSYAIGIKNNIPNFGSLNVLMGDNCEDASGGFAESLIRTPPGYATVSGGAKSTFNSWGRLLTSITVDRPGAHTRSKDHGYGDSGTVCSYYIAVKKD</sequence>
<reference evidence="1" key="1">
    <citation type="submission" date="2021-01" db="EMBL/GenBank/DDBJ databases">
        <authorList>
            <person name="Zhong Y.L."/>
        </authorList>
    </citation>
    <scope>NUCLEOTIDE SEQUENCE</scope>
    <source>
        <strain evidence="1">KCTC 23302</strain>
    </source>
</reference>
<keyword evidence="2" id="KW-1185">Reference proteome</keyword>
<evidence type="ECO:0000313" key="1">
    <source>
        <dbReference type="EMBL" id="MBL0683779.1"/>
    </source>
</evidence>
<proteinExistence type="predicted"/>